<name>C6T0P9_SOYBN</name>
<reference evidence="1" key="1">
    <citation type="submission" date="2009-08" db="EMBL/GenBank/DDBJ databases">
        <authorList>
            <person name="Cheung F."/>
            <person name="Xiao Y."/>
            <person name="Chan A."/>
            <person name="Moskal W."/>
            <person name="Town C.D."/>
        </authorList>
    </citation>
    <scope>NUCLEOTIDE SEQUENCE</scope>
</reference>
<sequence>MGMMKCLKKKTKNFFPGFVLFSKKIPGFPISHSPTTFTSSYSM</sequence>
<feature type="non-terminal residue" evidence="1">
    <location>
        <position position="43"/>
    </location>
</feature>
<dbReference type="EMBL" id="BT091004">
    <property type="protein sequence ID" value="ACU15083.1"/>
    <property type="molecule type" value="mRNA"/>
</dbReference>
<protein>
    <submittedName>
        <fullName evidence="1">Uncharacterized protein</fullName>
    </submittedName>
</protein>
<dbReference type="AlphaFoldDB" id="C6T0P9"/>
<proteinExistence type="evidence at transcript level"/>
<evidence type="ECO:0000313" key="1">
    <source>
        <dbReference type="EMBL" id="ACU15083.1"/>
    </source>
</evidence>
<organism evidence="1">
    <name type="scientific">Glycine max</name>
    <name type="common">Soybean</name>
    <name type="synonym">Glycine hispida</name>
    <dbReference type="NCBI Taxonomy" id="3847"/>
    <lineage>
        <taxon>Eukaryota</taxon>
        <taxon>Viridiplantae</taxon>
        <taxon>Streptophyta</taxon>
        <taxon>Embryophyta</taxon>
        <taxon>Tracheophyta</taxon>
        <taxon>Spermatophyta</taxon>
        <taxon>Magnoliopsida</taxon>
        <taxon>eudicotyledons</taxon>
        <taxon>Gunneridae</taxon>
        <taxon>Pentapetalae</taxon>
        <taxon>rosids</taxon>
        <taxon>fabids</taxon>
        <taxon>Fabales</taxon>
        <taxon>Fabaceae</taxon>
        <taxon>Papilionoideae</taxon>
        <taxon>50 kb inversion clade</taxon>
        <taxon>NPAAA clade</taxon>
        <taxon>indigoferoid/millettioid clade</taxon>
        <taxon>Phaseoleae</taxon>
        <taxon>Glycine</taxon>
        <taxon>Glycine subgen. Soja</taxon>
    </lineage>
</organism>
<accession>C6T0P9</accession>